<keyword evidence="1" id="KW-0808">Transferase</keyword>
<proteinExistence type="predicted"/>
<gene>
    <name evidence="4" type="ORF">S12H4_23210</name>
</gene>
<organism evidence="4">
    <name type="scientific">marine sediment metagenome</name>
    <dbReference type="NCBI Taxonomy" id="412755"/>
    <lineage>
        <taxon>unclassified sequences</taxon>
        <taxon>metagenomes</taxon>
        <taxon>ecological metagenomes</taxon>
    </lineage>
</organism>
<evidence type="ECO:0000259" key="3">
    <source>
        <dbReference type="Pfam" id="PF01467"/>
    </source>
</evidence>
<accession>X1RNX3</accession>
<dbReference type="PANTHER" id="PTHR43793:SF1">
    <property type="entry name" value="FAD SYNTHASE"/>
    <property type="match status" value="1"/>
</dbReference>
<dbReference type="EMBL" id="BARW01012270">
    <property type="protein sequence ID" value="GAI82353.1"/>
    <property type="molecule type" value="Genomic_DNA"/>
</dbReference>
<evidence type="ECO:0000256" key="2">
    <source>
        <dbReference type="ARBA" id="ARBA00022695"/>
    </source>
</evidence>
<dbReference type="Pfam" id="PF01467">
    <property type="entry name" value="CTP_transf_like"/>
    <property type="match status" value="1"/>
</dbReference>
<dbReference type="SUPFAM" id="SSF52374">
    <property type="entry name" value="Nucleotidylyl transferase"/>
    <property type="match status" value="1"/>
</dbReference>
<reference evidence="4" key="1">
    <citation type="journal article" date="2014" name="Front. Microbiol.">
        <title>High frequency of phylogenetically diverse reductive dehalogenase-homologous genes in deep subseafloor sedimentary metagenomes.</title>
        <authorList>
            <person name="Kawai M."/>
            <person name="Futagami T."/>
            <person name="Toyoda A."/>
            <person name="Takaki Y."/>
            <person name="Nishi S."/>
            <person name="Hori S."/>
            <person name="Arai W."/>
            <person name="Tsubouchi T."/>
            <person name="Morono Y."/>
            <person name="Uchiyama I."/>
            <person name="Ito T."/>
            <person name="Fujiyama A."/>
            <person name="Inagaki F."/>
            <person name="Takami H."/>
        </authorList>
    </citation>
    <scope>NUCLEOTIDE SEQUENCE</scope>
    <source>
        <strain evidence="4">Expedition CK06-06</strain>
    </source>
</reference>
<dbReference type="AlphaFoldDB" id="X1RNX3"/>
<dbReference type="Gene3D" id="3.40.50.620">
    <property type="entry name" value="HUPs"/>
    <property type="match status" value="1"/>
</dbReference>
<keyword evidence="2" id="KW-0548">Nucleotidyltransferase</keyword>
<dbReference type="InterPro" id="IPR014729">
    <property type="entry name" value="Rossmann-like_a/b/a_fold"/>
</dbReference>
<dbReference type="InterPro" id="IPR004821">
    <property type="entry name" value="Cyt_trans-like"/>
</dbReference>
<dbReference type="InterPro" id="IPR050385">
    <property type="entry name" value="Archaeal_FAD_synthase"/>
</dbReference>
<name>X1RNX3_9ZZZZ</name>
<protein>
    <recommendedName>
        <fullName evidence="3">Cytidyltransferase-like domain-containing protein</fullName>
    </recommendedName>
</protein>
<dbReference type="GO" id="GO:0016779">
    <property type="term" value="F:nucleotidyltransferase activity"/>
    <property type="evidence" value="ECO:0007669"/>
    <property type="project" value="UniProtKB-KW"/>
</dbReference>
<evidence type="ECO:0000313" key="4">
    <source>
        <dbReference type="EMBL" id="GAI82353.1"/>
    </source>
</evidence>
<feature type="domain" description="Cytidyltransferase-like" evidence="3">
    <location>
        <begin position="3"/>
        <end position="93"/>
    </location>
</feature>
<feature type="non-terminal residue" evidence="4">
    <location>
        <position position="1"/>
    </location>
</feature>
<sequence length="98" mass="11701">VKIHKRPEPMNPYSHRRRIIASLKCVNRVIPHNALDEIEMLDKYRINIVVVGPEWGEIKGQEIRKKYCEIKGIKIVVYPYHRKKISTTKLIRRVQGKW</sequence>
<comment type="caution">
    <text evidence="4">The sequence shown here is derived from an EMBL/GenBank/DDBJ whole genome shotgun (WGS) entry which is preliminary data.</text>
</comment>
<evidence type="ECO:0000256" key="1">
    <source>
        <dbReference type="ARBA" id="ARBA00022679"/>
    </source>
</evidence>
<dbReference type="PANTHER" id="PTHR43793">
    <property type="entry name" value="FAD SYNTHASE"/>
    <property type="match status" value="1"/>
</dbReference>